<dbReference type="Proteomes" id="UP001295423">
    <property type="component" value="Unassembled WGS sequence"/>
</dbReference>
<protein>
    <submittedName>
        <fullName evidence="1">Uncharacterized protein</fullName>
    </submittedName>
</protein>
<dbReference type="EMBL" id="CAKOGP040000689">
    <property type="protein sequence ID" value="CAJ1938205.1"/>
    <property type="molecule type" value="Genomic_DNA"/>
</dbReference>
<evidence type="ECO:0000313" key="2">
    <source>
        <dbReference type="Proteomes" id="UP001295423"/>
    </source>
</evidence>
<gene>
    <name evidence="1" type="ORF">CYCCA115_LOCUS6024</name>
</gene>
<organism evidence="1 2">
    <name type="scientific">Cylindrotheca closterium</name>
    <dbReference type="NCBI Taxonomy" id="2856"/>
    <lineage>
        <taxon>Eukaryota</taxon>
        <taxon>Sar</taxon>
        <taxon>Stramenopiles</taxon>
        <taxon>Ochrophyta</taxon>
        <taxon>Bacillariophyta</taxon>
        <taxon>Bacillariophyceae</taxon>
        <taxon>Bacillariophycidae</taxon>
        <taxon>Bacillariales</taxon>
        <taxon>Bacillariaceae</taxon>
        <taxon>Cylindrotheca</taxon>
    </lineage>
</organism>
<dbReference type="Gene3D" id="1.10.8.20">
    <property type="entry name" value="N-terminal domain of phosphatidylinositol transfer protein sec14p"/>
    <property type="match status" value="1"/>
</dbReference>
<sequence length="104" mass="12155">MAASQEYTRQEMKDSEGMLASELNKLSLQERNEALEDIHCVGHDLEETPELVQELLAKFDQTVQRQQQHDPTYQEVAKRHRAYVEDPSFRLKFLRANMHNVGRA</sequence>
<comment type="caution">
    <text evidence="1">The sequence shown here is derived from an EMBL/GenBank/DDBJ whole genome shotgun (WGS) entry which is preliminary data.</text>
</comment>
<accession>A0AAD2FG42</accession>
<dbReference type="AlphaFoldDB" id="A0AAD2FG42"/>
<name>A0AAD2FG42_9STRA</name>
<evidence type="ECO:0000313" key="1">
    <source>
        <dbReference type="EMBL" id="CAJ1938205.1"/>
    </source>
</evidence>
<feature type="non-terminal residue" evidence="1">
    <location>
        <position position="104"/>
    </location>
</feature>
<keyword evidence="2" id="KW-1185">Reference proteome</keyword>
<proteinExistence type="predicted"/>
<reference evidence="1" key="1">
    <citation type="submission" date="2023-08" db="EMBL/GenBank/DDBJ databases">
        <authorList>
            <person name="Audoor S."/>
            <person name="Bilcke G."/>
        </authorList>
    </citation>
    <scope>NUCLEOTIDE SEQUENCE</scope>
</reference>